<dbReference type="KEGG" id="splu:LK06_027120"/>
<dbReference type="Proteomes" id="UP000031501">
    <property type="component" value="Chromosome"/>
</dbReference>
<keyword evidence="2" id="KW-1185">Reference proteome</keyword>
<name>A0A221P5J1_9ACTN</name>
<sequence>MTVVILDRTGPGGPLPYAAWLAEAGHELVLVTDTPGIHPDIAEVHALAGYPSSAAVETTVLDLAARHTLSAVVALHPADQLRAAALRDTLGLPGQSREEALVLADSVAAQTWLRRAGLPVVERAGVRRVLDLYRAAHAWGYPLAVRRRRGPEREVVAVPDGEAALRAFIRGRQGGTAASALAGLTVEPVRDGRRHQGAGLAVTDAVLSALPLRAGHPYAVEAAYEAHGGWRIDSLRYRPGDLRAQTRAQAAPLAPTVRTDMTVVSANTSEVA</sequence>
<dbReference type="AlphaFoldDB" id="A0A221P5J1"/>
<evidence type="ECO:0008006" key="3">
    <source>
        <dbReference type="Google" id="ProtNLM"/>
    </source>
</evidence>
<dbReference type="STRING" id="1355015.LK06_027120"/>
<dbReference type="SUPFAM" id="SSF56059">
    <property type="entry name" value="Glutathione synthetase ATP-binding domain-like"/>
    <property type="match status" value="1"/>
</dbReference>
<organism evidence="1 2">
    <name type="scientific">Streptomyces pluripotens</name>
    <dbReference type="NCBI Taxonomy" id="1355015"/>
    <lineage>
        <taxon>Bacteria</taxon>
        <taxon>Bacillati</taxon>
        <taxon>Actinomycetota</taxon>
        <taxon>Actinomycetes</taxon>
        <taxon>Kitasatosporales</taxon>
        <taxon>Streptomycetaceae</taxon>
        <taxon>Streptomyces</taxon>
    </lineage>
</organism>
<evidence type="ECO:0000313" key="1">
    <source>
        <dbReference type="EMBL" id="ASN27288.1"/>
    </source>
</evidence>
<reference evidence="1 2" key="1">
    <citation type="submission" date="2017-07" db="EMBL/GenBank/DDBJ databases">
        <title>Genome sequence of Streptomyces pluripotens MUSC 137T.</title>
        <authorList>
            <person name="Ser H.-L."/>
            <person name="Lee L.-H."/>
        </authorList>
    </citation>
    <scope>NUCLEOTIDE SEQUENCE [LARGE SCALE GENOMIC DNA]</scope>
    <source>
        <strain evidence="1 2">MUSC 137</strain>
    </source>
</reference>
<protein>
    <recommendedName>
        <fullName evidence="3">ATP-grasp domain-containing protein</fullName>
    </recommendedName>
</protein>
<accession>A0A221P5J1</accession>
<gene>
    <name evidence="1" type="ORF">LK07_28290</name>
</gene>
<dbReference type="Gene3D" id="3.40.50.20">
    <property type="match status" value="1"/>
</dbReference>
<dbReference type="EMBL" id="CP022433">
    <property type="protein sequence ID" value="ASN27288.1"/>
    <property type="molecule type" value="Genomic_DNA"/>
</dbReference>
<dbReference type="RefSeq" id="WP_039648383.1">
    <property type="nucleotide sequence ID" value="NZ_CP021080.1"/>
</dbReference>
<evidence type="ECO:0000313" key="2">
    <source>
        <dbReference type="Proteomes" id="UP000031501"/>
    </source>
</evidence>
<dbReference type="OrthoDB" id="4325124at2"/>
<proteinExistence type="predicted"/>